<comment type="caution">
    <text evidence="2">The sequence shown here is derived from an EMBL/GenBank/DDBJ whole genome shotgun (WGS) entry which is preliminary data.</text>
</comment>
<name>A0A1E3K7U6_9TREE</name>
<protein>
    <submittedName>
        <fullName evidence="2">Uncharacterized protein</fullName>
    </submittedName>
</protein>
<proteinExistence type="predicted"/>
<sequence>MHLLPPLRGHRCRIPPPHIAPLLQTRRSKALQPTPDLKHLQSFRGTWRFSLVSAAFSAYPGQSPTGPRGSYGKAKLLQLVLTVVMERTPELATGVVWENCYHLPPLPSVSNIVIQPVDRHARQDGGEDTTLTRNTIIEWLCPSATRFHVSLPYGPVGVESIRPLPSLPRFRALLLKVVLCKLDPRGGLFIKGQIVSPPWCSQSGPNLLLSCSSSQVNSELSSNLFLGGLSVFLFSFSSRYPAFYIYDHRLASPHAIEYSAQAATLHLVTAATPRRPLDVPEDPRMRIRRSPRRAAAARVANTADIVEHILDHPFASKDLASFLRVSPLFFHIAGRKLYSTLPISNALNPFSSSSHGGERWGGRGPYGKGQFFPYIRTVVVEKAPIPNRPTWAGWEELAPLPSVENVIYKRGPTSKLCCSATRLYLSTPRYASSEDSLQRVPFLPNVHTLVLKGRAADIENHDLVAVEQEHDAVSAWCSNIREVHLLLWGDVEYPYGPLDHIGGPSRSGVTYHQLMMLFGASSVHLSAFFYGRLRYSIRDLASLENVEVLHLYNVEEILKRIANCNPSGWRVGVGTAEEMLTGVKESFIRKEEDASQDEASEDEANEEEASEERVSLEGASEEGASGKEKKSLSVTFHPGAAFYKTFGSYGHSQKEAWYRSLVLEPSAKLVALRQELADMTGEPADYFSGLSEKNVETILDTYEG</sequence>
<dbReference type="AlphaFoldDB" id="A0A1E3K7U6"/>
<dbReference type="Proteomes" id="UP000094819">
    <property type="component" value="Unassembled WGS sequence"/>
</dbReference>
<dbReference type="RefSeq" id="XP_019035159.1">
    <property type="nucleotide sequence ID" value="XM_019172217.1"/>
</dbReference>
<feature type="compositionally biased region" description="Acidic residues" evidence="1">
    <location>
        <begin position="594"/>
        <end position="610"/>
    </location>
</feature>
<accession>A0A1E3K7U6</accession>
<organism evidence="2 3">
    <name type="scientific">Cryptococcus wingfieldii CBS 7118</name>
    <dbReference type="NCBI Taxonomy" id="1295528"/>
    <lineage>
        <taxon>Eukaryota</taxon>
        <taxon>Fungi</taxon>
        <taxon>Dikarya</taxon>
        <taxon>Basidiomycota</taxon>
        <taxon>Agaricomycotina</taxon>
        <taxon>Tremellomycetes</taxon>
        <taxon>Tremellales</taxon>
        <taxon>Cryptococcaceae</taxon>
        <taxon>Cryptococcus</taxon>
    </lineage>
</organism>
<gene>
    <name evidence="2" type="ORF">L198_00025</name>
</gene>
<dbReference type="OrthoDB" id="2578343at2759"/>
<evidence type="ECO:0000256" key="1">
    <source>
        <dbReference type="SAM" id="MobiDB-lite"/>
    </source>
</evidence>
<keyword evidence="3" id="KW-1185">Reference proteome</keyword>
<evidence type="ECO:0000313" key="2">
    <source>
        <dbReference type="EMBL" id="ODO08302.1"/>
    </source>
</evidence>
<dbReference type="EMBL" id="AWGH01000001">
    <property type="protein sequence ID" value="ODO08302.1"/>
    <property type="molecule type" value="Genomic_DNA"/>
</dbReference>
<evidence type="ECO:0000313" key="3">
    <source>
        <dbReference type="Proteomes" id="UP000094819"/>
    </source>
</evidence>
<feature type="region of interest" description="Disordered" evidence="1">
    <location>
        <begin position="590"/>
        <end position="630"/>
    </location>
</feature>
<reference evidence="2 3" key="1">
    <citation type="submission" date="2016-06" db="EMBL/GenBank/DDBJ databases">
        <title>Evolution of pathogenesis and genome organization in the Tremellales.</title>
        <authorList>
            <person name="Cuomo C."/>
            <person name="Litvintseva A."/>
            <person name="Heitman J."/>
            <person name="Chen Y."/>
            <person name="Sun S."/>
            <person name="Springer D."/>
            <person name="Dromer F."/>
            <person name="Young S."/>
            <person name="Zeng Q."/>
            <person name="Chapman S."/>
            <person name="Gujja S."/>
            <person name="Saif S."/>
            <person name="Birren B."/>
        </authorList>
    </citation>
    <scope>NUCLEOTIDE SEQUENCE [LARGE SCALE GENOMIC DNA]</scope>
    <source>
        <strain evidence="2 3">CBS 7118</strain>
    </source>
</reference>
<dbReference type="GeneID" id="30189240"/>